<proteinExistence type="predicted"/>
<comment type="caution">
    <text evidence="1">The sequence shown here is derived from an EMBL/GenBank/DDBJ whole genome shotgun (WGS) entry which is preliminary data.</text>
</comment>
<gene>
    <name evidence="1" type="ORF">EVAR_42532_1</name>
</gene>
<protein>
    <submittedName>
        <fullName evidence="1">Uncharacterized protein</fullName>
    </submittedName>
</protein>
<name>A0A4C1WUU2_EUMVA</name>
<evidence type="ECO:0000313" key="1">
    <source>
        <dbReference type="EMBL" id="GBP53814.1"/>
    </source>
</evidence>
<sequence>MDFHMREDRFSSLKPLSVCSRDDGVPGLSLHSTRHHDDYGEDKPVFAENIGFKSQLIEASKRLVQSKKIAPLSLRLLRQKIKTIAIFGCRYRYGSIQLQRTTRSRRRQFREQFIPVLKPIKRIPTIIGCVLFIRAPPAPGRPRAGGRRALIGDHGDGFFPRDDISASLKAF</sequence>
<organism evidence="1 2">
    <name type="scientific">Eumeta variegata</name>
    <name type="common">Bagworm moth</name>
    <name type="synonym">Eumeta japonica</name>
    <dbReference type="NCBI Taxonomy" id="151549"/>
    <lineage>
        <taxon>Eukaryota</taxon>
        <taxon>Metazoa</taxon>
        <taxon>Ecdysozoa</taxon>
        <taxon>Arthropoda</taxon>
        <taxon>Hexapoda</taxon>
        <taxon>Insecta</taxon>
        <taxon>Pterygota</taxon>
        <taxon>Neoptera</taxon>
        <taxon>Endopterygota</taxon>
        <taxon>Lepidoptera</taxon>
        <taxon>Glossata</taxon>
        <taxon>Ditrysia</taxon>
        <taxon>Tineoidea</taxon>
        <taxon>Psychidae</taxon>
        <taxon>Oiketicinae</taxon>
        <taxon>Eumeta</taxon>
    </lineage>
</organism>
<dbReference type="AlphaFoldDB" id="A0A4C1WUU2"/>
<dbReference type="Proteomes" id="UP000299102">
    <property type="component" value="Unassembled WGS sequence"/>
</dbReference>
<accession>A0A4C1WUU2</accession>
<dbReference type="EMBL" id="BGZK01000634">
    <property type="protein sequence ID" value="GBP53814.1"/>
    <property type="molecule type" value="Genomic_DNA"/>
</dbReference>
<evidence type="ECO:0000313" key="2">
    <source>
        <dbReference type="Proteomes" id="UP000299102"/>
    </source>
</evidence>
<reference evidence="1 2" key="1">
    <citation type="journal article" date="2019" name="Commun. Biol.">
        <title>The bagworm genome reveals a unique fibroin gene that provides high tensile strength.</title>
        <authorList>
            <person name="Kono N."/>
            <person name="Nakamura H."/>
            <person name="Ohtoshi R."/>
            <person name="Tomita M."/>
            <person name="Numata K."/>
            <person name="Arakawa K."/>
        </authorList>
    </citation>
    <scope>NUCLEOTIDE SEQUENCE [LARGE SCALE GENOMIC DNA]</scope>
</reference>
<keyword evidence="2" id="KW-1185">Reference proteome</keyword>